<evidence type="ECO:0000256" key="2">
    <source>
        <dbReference type="ARBA" id="ARBA00022777"/>
    </source>
</evidence>
<feature type="binding site" evidence="6">
    <location>
        <begin position="145"/>
        <end position="146"/>
    </location>
    <ligand>
        <name>NAD(+)</name>
        <dbReference type="ChEBI" id="CHEBI:57540"/>
    </ligand>
</feature>
<evidence type="ECO:0000256" key="1">
    <source>
        <dbReference type="ARBA" id="ARBA00022679"/>
    </source>
</evidence>
<dbReference type="HAMAP" id="MF_00361">
    <property type="entry name" value="NAD_kinase"/>
    <property type="match status" value="1"/>
</dbReference>
<dbReference type="GO" id="GO:0005524">
    <property type="term" value="F:ATP binding"/>
    <property type="evidence" value="ECO:0007669"/>
    <property type="project" value="UniProtKB-KW"/>
</dbReference>
<dbReference type="InterPro" id="IPR017438">
    <property type="entry name" value="ATP-NAD_kinase_N"/>
</dbReference>
<feature type="binding site" evidence="6">
    <location>
        <position position="173"/>
    </location>
    <ligand>
        <name>NAD(+)</name>
        <dbReference type="ChEBI" id="CHEBI:57540"/>
    </ligand>
</feature>
<dbReference type="Gene3D" id="2.60.200.30">
    <property type="entry name" value="Probable inorganic polyphosphate/atp-NAD kinase, domain 2"/>
    <property type="match status" value="1"/>
</dbReference>
<accession>A0A556AYM1</accession>
<dbReference type="GO" id="GO:0006741">
    <property type="term" value="P:NADP+ biosynthetic process"/>
    <property type="evidence" value="ECO:0007669"/>
    <property type="project" value="UniProtKB-UniRule"/>
</dbReference>
<dbReference type="GO" id="GO:0003951">
    <property type="term" value="F:NAD+ kinase activity"/>
    <property type="evidence" value="ECO:0007669"/>
    <property type="project" value="UniProtKB-UniRule"/>
</dbReference>
<comment type="catalytic activity">
    <reaction evidence="5 6">
        <text>NAD(+) + ATP = ADP + NADP(+) + H(+)</text>
        <dbReference type="Rhea" id="RHEA:18629"/>
        <dbReference type="ChEBI" id="CHEBI:15378"/>
        <dbReference type="ChEBI" id="CHEBI:30616"/>
        <dbReference type="ChEBI" id="CHEBI:57540"/>
        <dbReference type="ChEBI" id="CHEBI:58349"/>
        <dbReference type="ChEBI" id="CHEBI:456216"/>
        <dbReference type="EC" id="2.7.1.23"/>
    </reaction>
</comment>
<feature type="active site" description="Proton acceptor" evidence="6">
    <location>
        <position position="71"/>
    </location>
</feature>
<dbReference type="PANTHER" id="PTHR20275:SF0">
    <property type="entry name" value="NAD KINASE"/>
    <property type="match status" value="1"/>
</dbReference>
<dbReference type="AlphaFoldDB" id="A0A556AYM1"/>
<feature type="binding site" evidence="6">
    <location>
        <position position="175"/>
    </location>
    <ligand>
        <name>NAD(+)</name>
        <dbReference type="ChEBI" id="CHEBI:57540"/>
    </ligand>
</feature>
<evidence type="ECO:0000256" key="5">
    <source>
        <dbReference type="ARBA" id="ARBA00047925"/>
    </source>
</evidence>
<dbReference type="GO" id="GO:0051287">
    <property type="term" value="F:NAD binding"/>
    <property type="evidence" value="ECO:0007669"/>
    <property type="project" value="UniProtKB-ARBA"/>
</dbReference>
<reference evidence="7 8" key="1">
    <citation type="submission" date="2019-07" db="EMBL/GenBank/DDBJ databases">
        <title>Qingshengfaniella alkalisoli gen. nov., sp. nov., isolated from saline soil.</title>
        <authorList>
            <person name="Xu L."/>
            <person name="Huang X.-X."/>
            <person name="Sun J.-Q."/>
        </authorList>
    </citation>
    <scope>NUCLEOTIDE SEQUENCE [LARGE SCALE GENOMIC DNA]</scope>
    <source>
        <strain evidence="7 8">DSM 27279</strain>
    </source>
</reference>
<dbReference type="Proteomes" id="UP000318405">
    <property type="component" value="Unassembled WGS sequence"/>
</dbReference>
<sequence length="308" mass="32398">MLFPTVALIGRHNDAGIAGHLLALAGQLSDAGREVLFEAETAANTGVTAYPTATAAQIGARASLAIVIGGDGTMLGAARRLARFNVPLVGINHGRVGFVTDIRLSAAADAIRQVLEGRYESDERILLAGTVRRGEDVLYEAEAFNDVVLSRAGRGGMIEMHVSVNGASMATMRADGLVIATPTGSTAYALSANGPILHPGVHGLVLVPVAPQALSNRPIVLPSDCEIEITLVSTGRVEAGASAHFDMQTWSQLTDDDRIVVRRAAHTIRLLHPLGYSYYATLRQKLNWNRMPSQGDSDGEDAASGCPA</sequence>
<evidence type="ECO:0000256" key="3">
    <source>
        <dbReference type="ARBA" id="ARBA00022857"/>
    </source>
</evidence>
<organism evidence="7 8">
    <name type="scientific">Verticiella sediminum</name>
    <dbReference type="NCBI Taxonomy" id="1247510"/>
    <lineage>
        <taxon>Bacteria</taxon>
        <taxon>Pseudomonadati</taxon>
        <taxon>Pseudomonadota</taxon>
        <taxon>Betaproteobacteria</taxon>
        <taxon>Burkholderiales</taxon>
        <taxon>Alcaligenaceae</taxon>
        <taxon>Verticiella</taxon>
    </lineage>
</organism>
<dbReference type="InterPro" id="IPR016064">
    <property type="entry name" value="NAD/diacylglycerol_kinase_sf"/>
</dbReference>
<dbReference type="SUPFAM" id="SSF111331">
    <property type="entry name" value="NAD kinase/diacylglycerol kinase-like"/>
    <property type="match status" value="1"/>
</dbReference>
<evidence type="ECO:0000256" key="4">
    <source>
        <dbReference type="ARBA" id="ARBA00023027"/>
    </source>
</evidence>
<dbReference type="GO" id="GO:0046872">
    <property type="term" value="F:metal ion binding"/>
    <property type="evidence" value="ECO:0007669"/>
    <property type="project" value="UniProtKB-UniRule"/>
</dbReference>
<dbReference type="EC" id="2.7.1.23" evidence="6"/>
<feature type="binding site" evidence="6">
    <location>
        <position position="248"/>
    </location>
    <ligand>
        <name>NAD(+)</name>
        <dbReference type="ChEBI" id="CHEBI:57540"/>
    </ligand>
</feature>
<keyword evidence="4 6" id="KW-0520">NAD</keyword>
<protein>
    <recommendedName>
        <fullName evidence="6">NAD kinase</fullName>
        <ecNumber evidence="6">2.7.1.23</ecNumber>
    </recommendedName>
    <alternativeName>
        <fullName evidence="6">ATP-dependent NAD kinase</fullName>
    </alternativeName>
</protein>
<keyword evidence="6" id="KW-0547">Nucleotide-binding</keyword>
<comment type="function">
    <text evidence="6">Involved in the regulation of the intracellular balance of NAD and NADP, and is a key enzyme in the biosynthesis of NADP. Catalyzes specifically the phosphorylation on 2'-hydroxyl of the adenosine moiety of NAD to yield NADP.</text>
</comment>
<dbReference type="PANTHER" id="PTHR20275">
    <property type="entry name" value="NAD KINASE"/>
    <property type="match status" value="1"/>
</dbReference>
<name>A0A556AYM1_9BURK</name>
<dbReference type="Pfam" id="PF01513">
    <property type="entry name" value="NAD_kinase"/>
    <property type="match status" value="1"/>
</dbReference>
<dbReference type="RefSeq" id="WP_143946915.1">
    <property type="nucleotide sequence ID" value="NZ_BAABMB010000004.1"/>
</dbReference>
<keyword evidence="8" id="KW-1185">Reference proteome</keyword>
<comment type="similarity">
    <text evidence="6">Belongs to the NAD kinase family.</text>
</comment>
<dbReference type="NCBIfam" id="NF002561">
    <property type="entry name" value="PRK02155.1"/>
    <property type="match status" value="1"/>
</dbReference>
<dbReference type="OrthoDB" id="9774737at2"/>
<gene>
    <name evidence="6" type="primary">nadK</name>
    <name evidence="7" type="ORF">FOZ76_04400</name>
</gene>
<dbReference type="Gene3D" id="3.40.50.10330">
    <property type="entry name" value="Probable inorganic polyphosphate/atp-NAD kinase, domain 1"/>
    <property type="match status" value="1"/>
</dbReference>
<keyword evidence="2 6" id="KW-0418">Kinase</keyword>
<comment type="caution">
    <text evidence="6">Lacks conserved residue(s) required for the propagation of feature annotation.</text>
</comment>
<comment type="caution">
    <text evidence="7">The sequence shown here is derived from an EMBL/GenBank/DDBJ whole genome shotgun (WGS) entry which is preliminary data.</text>
</comment>
<evidence type="ECO:0000313" key="7">
    <source>
        <dbReference type="EMBL" id="TSH98033.1"/>
    </source>
</evidence>
<keyword evidence="6" id="KW-0067">ATP-binding</keyword>
<comment type="cofactor">
    <cofactor evidence="6">
        <name>a divalent metal cation</name>
        <dbReference type="ChEBI" id="CHEBI:60240"/>
    </cofactor>
</comment>
<dbReference type="EMBL" id="VLTJ01000007">
    <property type="protein sequence ID" value="TSH98033.1"/>
    <property type="molecule type" value="Genomic_DNA"/>
</dbReference>
<feature type="binding site" evidence="6">
    <location>
        <begin position="71"/>
        <end position="72"/>
    </location>
    <ligand>
        <name>NAD(+)</name>
        <dbReference type="ChEBI" id="CHEBI:57540"/>
    </ligand>
</feature>
<evidence type="ECO:0000313" key="8">
    <source>
        <dbReference type="Proteomes" id="UP000318405"/>
    </source>
</evidence>
<keyword evidence="3 6" id="KW-0521">NADP</keyword>
<keyword evidence="6" id="KW-0963">Cytoplasm</keyword>
<dbReference type="Pfam" id="PF20143">
    <property type="entry name" value="NAD_kinase_C"/>
    <property type="match status" value="1"/>
</dbReference>
<dbReference type="GO" id="GO:0005737">
    <property type="term" value="C:cytoplasm"/>
    <property type="evidence" value="ECO:0007669"/>
    <property type="project" value="UniProtKB-SubCell"/>
</dbReference>
<comment type="subcellular location">
    <subcellularLocation>
        <location evidence="6">Cytoplasm</location>
    </subcellularLocation>
</comment>
<evidence type="ECO:0000256" key="6">
    <source>
        <dbReference type="HAMAP-Rule" id="MF_00361"/>
    </source>
</evidence>
<dbReference type="GO" id="GO:0019674">
    <property type="term" value="P:NAD+ metabolic process"/>
    <property type="evidence" value="ECO:0007669"/>
    <property type="project" value="InterPro"/>
</dbReference>
<dbReference type="InterPro" id="IPR017437">
    <property type="entry name" value="ATP-NAD_kinase_PpnK-typ_C"/>
</dbReference>
<proteinExistence type="inferred from homology"/>
<feature type="binding site" evidence="6">
    <location>
        <position position="210"/>
    </location>
    <ligand>
        <name>NAD(+)</name>
        <dbReference type="ChEBI" id="CHEBI:57540"/>
    </ligand>
</feature>
<keyword evidence="1 6" id="KW-0808">Transferase</keyword>
<dbReference type="InterPro" id="IPR002504">
    <property type="entry name" value="NADK"/>
</dbReference>
<feature type="binding site" evidence="6">
    <location>
        <begin position="186"/>
        <end position="191"/>
    </location>
    <ligand>
        <name>NAD(+)</name>
        <dbReference type="ChEBI" id="CHEBI:57540"/>
    </ligand>
</feature>